<name>A0A7R9HR58_9NEOP</name>
<organism evidence="2">
    <name type="scientific">Timema monikensis</name>
    <dbReference type="NCBI Taxonomy" id="170555"/>
    <lineage>
        <taxon>Eukaryota</taxon>
        <taxon>Metazoa</taxon>
        <taxon>Ecdysozoa</taxon>
        <taxon>Arthropoda</taxon>
        <taxon>Hexapoda</taxon>
        <taxon>Insecta</taxon>
        <taxon>Pterygota</taxon>
        <taxon>Neoptera</taxon>
        <taxon>Polyneoptera</taxon>
        <taxon>Phasmatodea</taxon>
        <taxon>Timematodea</taxon>
        <taxon>Timematoidea</taxon>
        <taxon>Timematidae</taxon>
        <taxon>Timema</taxon>
    </lineage>
</organism>
<proteinExistence type="predicted"/>
<keyword evidence="1" id="KW-1133">Transmembrane helix</keyword>
<feature type="transmembrane region" description="Helical" evidence="1">
    <location>
        <begin position="446"/>
        <end position="469"/>
    </location>
</feature>
<keyword evidence="1" id="KW-0472">Membrane</keyword>
<gene>
    <name evidence="2" type="ORF">TMSB3V08_LOCUS6332</name>
</gene>
<keyword evidence="1" id="KW-0812">Transmembrane</keyword>
<evidence type="ECO:0000313" key="2">
    <source>
        <dbReference type="EMBL" id="CAD7429555.1"/>
    </source>
</evidence>
<dbReference type="EMBL" id="OB794123">
    <property type="protein sequence ID" value="CAD7429555.1"/>
    <property type="molecule type" value="Genomic_DNA"/>
</dbReference>
<evidence type="ECO:0000256" key="1">
    <source>
        <dbReference type="SAM" id="Phobius"/>
    </source>
</evidence>
<protein>
    <submittedName>
        <fullName evidence="2">Uncharacterized protein</fullName>
    </submittedName>
</protein>
<accession>A0A7R9HR58</accession>
<dbReference type="AlphaFoldDB" id="A0A7R9HR58"/>
<reference evidence="2" key="1">
    <citation type="submission" date="2020-11" db="EMBL/GenBank/DDBJ databases">
        <authorList>
            <person name="Tran Van P."/>
        </authorList>
    </citation>
    <scope>NUCLEOTIDE SEQUENCE</scope>
</reference>
<sequence>MNPSSPDQDSNLDRPVLGSLITQHETSALANYATGAAGRGGASSQRALYSWGLSTKWRRSSHAGPRAILFPYKLERTPTSVGSEGEGTMTTTTTTTVISAPVVHKSSSVTVWEIKDGVKTVKYTRYQVVRILAGGCVLYKTLLLEVCSLQFYHSCFASVNLNMLLAPVRRRREYILGDRHAPVRRGGEVAERFIRGTEKSWELSSSPRRMIFVSGFVPRPGNCGGSSGGAARAHGAVSAIFVSKGEGMEGGGTVDAIRRGRDEKNCEEDRYGGRQDVDDGTAVIRWTELEVCSLDGSGTTPGVSSSVRFQNLSALLANNLVPVVCLSALRAGNLVPVVCLSALRTGNLVPVVCLSALRADNLVPVVCLSALRAGNLVPVVCLSALRAGNLVPVVCLSALRAGNLVPVVCLSALRAGNLVPVVCLSALRTDNLVPVVCLSALRTDNLVPVVSLSALLLAGNLPWLLAWYWSLFSERRLNRNSLT</sequence>